<dbReference type="PANTHER" id="PTHR45436">
    <property type="entry name" value="SENSOR HISTIDINE KINASE YKOH"/>
    <property type="match status" value="1"/>
</dbReference>
<evidence type="ECO:0000256" key="7">
    <source>
        <dbReference type="ARBA" id="ARBA00022777"/>
    </source>
</evidence>
<organism evidence="14 15">
    <name type="scientific">Albidovulum denitrificans</name>
    <dbReference type="NCBI Taxonomy" id="404881"/>
    <lineage>
        <taxon>Bacteria</taxon>
        <taxon>Pseudomonadati</taxon>
        <taxon>Pseudomonadota</taxon>
        <taxon>Alphaproteobacteria</taxon>
        <taxon>Rhodobacterales</taxon>
        <taxon>Paracoccaceae</taxon>
        <taxon>Albidovulum</taxon>
    </lineage>
</organism>
<evidence type="ECO:0000259" key="12">
    <source>
        <dbReference type="PROSITE" id="PS50109"/>
    </source>
</evidence>
<sequence>MKRTAVSLQLRLVFQLLAIAALLAVVLYLTVRTVADQAAEATQDGVLGAATLAISERLQGGDDGVSVDLPYEAFSILGSISADRVFYRIDAGAATLTGYDDLPLPEVADIALRPVFYTRDYRGAEVRIAAVSRTVLVARRPVAVTVLVAQTRQGKEAIAQGVAQRAAALGLGFFALAALLSLLAAKSSLRPINRLAEAVERRGPQDLRFVDHPTPVELRPLISALNGFIARLRAGLSRTETFIAEAAHHIRTPLAVVRARAEIAMRQSPSEEAREEIRALIRAVEESSRTAGQLLAHATVVNRSDQLIEEPVDLTRLMRDLVATFQPTAELRDIALRLDLPEGEVTVRGDRPLLEAALRNLLDNAVKYSPEETLIEFQLTCADGHAEVIVADRGRGLSGQGQAQLAKRFVRGTNAGDVIGSGLGLTIVDEVATAHGGTFTLADREGGGTCARLSLPLS</sequence>
<name>A0A2S8S741_9RHOB</name>
<comment type="subcellular location">
    <subcellularLocation>
        <location evidence="2">Membrane</location>
    </subcellularLocation>
</comment>
<accession>A0A2S8S741</accession>
<feature type="domain" description="Histidine kinase" evidence="12">
    <location>
        <begin position="245"/>
        <end position="458"/>
    </location>
</feature>
<dbReference type="InterPro" id="IPR050428">
    <property type="entry name" value="TCS_sensor_his_kinase"/>
</dbReference>
<dbReference type="Pfam" id="PF08521">
    <property type="entry name" value="2CSK_N"/>
    <property type="match status" value="1"/>
</dbReference>
<dbReference type="PROSITE" id="PS50885">
    <property type="entry name" value="HAMP"/>
    <property type="match status" value="1"/>
</dbReference>
<dbReference type="PRINTS" id="PR00344">
    <property type="entry name" value="BCTRLSENSOR"/>
</dbReference>
<keyword evidence="8 11" id="KW-1133">Transmembrane helix</keyword>
<keyword evidence="15" id="KW-1185">Reference proteome</keyword>
<keyword evidence="9" id="KW-0902">Two-component regulatory system</keyword>
<dbReference type="InterPro" id="IPR003661">
    <property type="entry name" value="HisK_dim/P_dom"/>
</dbReference>
<dbReference type="Pfam" id="PF02518">
    <property type="entry name" value="HATPase_c"/>
    <property type="match status" value="1"/>
</dbReference>
<feature type="domain" description="HAMP" evidence="13">
    <location>
        <begin position="186"/>
        <end position="237"/>
    </location>
</feature>
<dbReference type="AlphaFoldDB" id="A0A2S8S741"/>
<evidence type="ECO:0000256" key="3">
    <source>
        <dbReference type="ARBA" id="ARBA00012438"/>
    </source>
</evidence>
<evidence type="ECO:0000256" key="4">
    <source>
        <dbReference type="ARBA" id="ARBA00022553"/>
    </source>
</evidence>
<dbReference type="CDD" id="cd00082">
    <property type="entry name" value="HisKA"/>
    <property type="match status" value="1"/>
</dbReference>
<dbReference type="Gene3D" id="1.10.287.130">
    <property type="match status" value="1"/>
</dbReference>
<gene>
    <name evidence="14" type="ORF">LX70_02204</name>
</gene>
<evidence type="ECO:0000256" key="8">
    <source>
        <dbReference type="ARBA" id="ARBA00022989"/>
    </source>
</evidence>
<keyword evidence="5" id="KW-0808">Transferase</keyword>
<keyword evidence="4" id="KW-0597">Phosphoprotein</keyword>
<dbReference type="PROSITE" id="PS50109">
    <property type="entry name" value="HIS_KIN"/>
    <property type="match status" value="1"/>
</dbReference>
<dbReference type="Proteomes" id="UP000238338">
    <property type="component" value="Unassembled WGS sequence"/>
</dbReference>
<feature type="transmembrane region" description="Helical" evidence="11">
    <location>
        <begin position="12"/>
        <end position="31"/>
    </location>
</feature>
<evidence type="ECO:0000256" key="11">
    <source>
        <dbReference type="SAM" id="Phobius"/>
    </source>
</evidence>
<dbReference type="RefSeq" id="WP_105514807.1">
    <property type="nucleotide sequence ID" value="NZ_PVEP01000004.1"/>
</dbReference>
<evidence type="ECO:0000256" key="10">
    <source>
        <dbReference type="ARBA" id="ARBA00023136"/>
    </source>
</evidence>
<dbReference type="InterPro" id="IPR005467">
    <property type="entry name" value="His_kinase_dom"/>
</dbReference>
<evidence type="ECO:0000313" key="15">
    <source>
        <dbReference type="Proteomes" id="UP000238338"/>
    </source>
</evidence>
<dbReference type="Gene3D" id="3.30.565.10">
    <property type="entry name" value="Histidine kinase-like ATPase, C-terminal domain"/>
    <property type="match status" value="1"/>
</dbReference>
<protein>
    <recommendedName>
        <fullName evidence="3">histidine kinase</fullName>
        <ecNumber evidence="3">2.7.13.3</ecNumber>
    </recommendedName>
</protein>
<dbReference type="InterPro" id="IPR013727">
    <property type="entry name" value="2CSK_N"/>
</dbReference>
<dbReference type="EMBL" id="PVEP01000004">
    <property type="protein sequence ID" value="PQV56631.1"/>
    <property type="molecule type" value="Genomic_DNA"/>
</dbReference>
<dbReference type="EC" id="2.7.13.3" evidence="3"/>
<dbReference type="SUPFAM" id="SSF55874">
    <property type="entry name" value="ATPase domain of HSP90 chaperone/DNA topoisomerase II/histidine kinase"/>
    <property type="match status" value="1"/>
</dbReference>
<dbReference type="InterPro" id="IPR036097">
    <property type="entry name" value="HisK_dim/P_sf"/>
</dbReference>
<dbReference type="InterPro" id="IPR004358">
    <property type="entry name" value="Sig_transdc_His_kin-like_C"/>
</dbReference>
<keyword evidence="10 11" id="KW-0472">Membrane</keyword>
<reference evidence="14 15" key="1">
    <citation type="submission" date="2018-02" db="EMBL/GenBank/DDBJ databases">
        <title>Genomic Encyclopedia of Archaeal and Bacterial Type Strains, Phase II (KMG-II): from individual species to whole genera.</title>
        <authorList>
            <person name="Goeker M."/>
        </authorList>
    </citation>
    <scope>NUCLEOTIDE SEQUENCE [LARGE SCALE GENOMIC DNA]</scope>
    <source>
        <strain evidence="14 15">DSM 18921</strain>
    </source>
</reference>
<evidence type="ECO:0000256" key="2">
    <source>
        <dbReference type="ARBA" id="ARBA00004370"/>
    </source>
</evidence>
<evidence type="ECO:0000256" key="5">
    <source>
        <dbReference type="ARBA" id="ARBA00022679"/>
    </source>
</evidence>
<evidence type="ECO:0000313" key="14">
    <source>
        <dbReference type="EMBL" id="PQV56631.1"/>
    </source>
</evidence>
<dbReference type="SMART" id="SM00388">
    <property type="entry name" value="HisKA"/>
    <property type="match status" value="1"/>
</dbReference>
<evidence type="ECO:0000256" key="1">
    <source>
        <dbReference type="ARBA" id="ARBA00000085"/>
    </source>
</evidence>
<proteinExistence type="predicted"/>
<dbReference type="OrthoDB" id="913606at2"/>
<dbReference type="SUPFAM" id="SSF47384">
    <property type="entry name" value="Homodimeric domain of signal transducing histidine kinase"/>
    <property type="match status" value="1"/>
</dbReference>
<dbReference type="InterPro" id="IPR003594">
    <property type="entry name" value="HATPase_dom"/>
</dbReference>
<keyword evidence="6 11" id="KW-0812">Transmembrane</keyword>
<dbReference type="GO" id="GO:0000155">
    <property type="term" value="F:phosphorelay sensor kinase activity"/>
    <property type="evidence" value="ECO:0007669"/>
    <property type="project" value="InterPro"/>
</dbReference>
<evidence type="ECO:0000256" key="9">
    <source>
        <dbReference type="ARBA" id="ARBA00023012"/>
    </source>
</evidence>
<dbReference type="CDD" id="cd00075">
    <property type="entry name" value="HATPase"/>
    <property type="match status" value="1"/>
</dbReference>
<comment type="catalytic activity">
    <reaction evidence="1">
        <text>ATP + protein L-histidine = ADP + protein N-phospho-L-histidine.</text>
        <dbReference type="EC" id="2.7.13.3"/>
    </reaction>
</comment>
<dbReference type="Pfam" id="PF00512">
    <property type="entry name" value="HisKA"/>
    <property type="match status" value="1"/>
</dbReference>
<keyword evidence="7 14" id="KW-0418">Kinase</keyword>
<evidence type="ECO:0000256" key="6">
    <source>
        <dbReference type="ARBA" id="ARBA00022692"/>
    </source>
</evidence>
<dbReference type="GO" id="GO:0005886">
    <property type="term" value="C:plasma membrane"/>
    <property type="evidence" value="ECO:0007669"/>
    <property type="project" value="TreeGrafter"/>
</dbReference>
<dbReference type="SMART" id="SM00387">
    <property type="entry name" value="HATPase_c"/>
    <property type="match status" value="1"/>
</dbReference>
<comment type="caution">
    <text evidence="14">The sequence shown here is derived from an EMBL/GenBank/DDBJ whole genome shotgun (WGS) entry which is preliminary data.</text>
</comment>
<dbReference type="InterPro" id="IPR036890">
    <property type="entry name" value="HATPase_C_sf"/>
</dbReference>
<dbReference type="PANTHER" id="PTHR45436:SF1">
    <property type="entry name" value="SENSOR PROTEIN QSEC"/>
    <property type="match status" value="1"/>
</dbReference>
<dbReference type="Pfam" id="PF00672">
    <property type="entry name" value="HAMP"/>
    <property type="match status" value="1"/>
</dbReference>
<evidence type="ECO:0000259" key="13">
    <source>
        <dbReference type="PROSITE" id="PS50885"/>
    </source>
</evidence>
<dbReference type="InterPro" id="IPR003660">
    <property type="entry name" value="HAMP_dom"/>
</dbReference>